<reference evidence="9" key="1">
    <citation type="submission" date="2020-11" db="EMBL/GenBank/DDBJ databases">
        <title>Nocardioides sp. nov., isolated from Soil of Cynanchum wilfordii Hemsley rhizosphere.</title>
        <authorList>
            <person name="Lee J.-S."/>
            <person name="Suh M.K."/>
            <person name="Kim J.-S."/>
        </authorList>
    </citation>
    <scope>NUCLEOTIDE SEQUENCE</scope>
    <source>
        <strain evidence="9">KCTC 19275</strain>
    </source>
</reference>
<organism evidence="9 10">
    <name type="scientific">Nocardioides islandensis</name>
    <dbReference type="NCBI Taxonomy" id="433663"/>
    <lineage>
        <taxon>Bacteria</taxon>
        <taxon>Bacillati</taxon>
        <taxon>Actinomycetota</taxon>
        <taxon>Actinomycetes</taxon>
        <taxon>Propionibacteriales</taxon>
        <taxon>Nocardioidaceae</taxon>
        <taxon>Nocardioides</taxon>
    </lineage>
</organism>
<dbReference type="AlphaFoldDB" id="A0A930VBS0"/>
<dbReference type="PROSITE" id="PS50850">
    <property type="entry name" value="MFS"/>
    <property type="match status" value="1"/>
</dbReference>
<protein>
    <submittedName>
        <fullName evidence="9">MFS transporter</fullName>
    </submittedName>
</protein>
<accession>A0A930VBS0</accession>
<evidence type="ECO:0000256" key="1">
    <source>
        <dbReference type="ARBA" id="ARBA00004651"/>
    </source>
</evidence>
<keyword evidence="2" id="KW-0813">Transport</keyword>
<feature type="transmembrane region" description="Helical" evidence="7">
    <location>
        <begin position="45"/>
        <end position="64"/>
    </location>
</feature>
<dbReference type="InterPro" id="IPR011701">
    <property type="entry name" value="MFS"/>
</dbReference>
<dbReference type="InterPro" id="IPR004638">
    <property type="entry name" value="EmrB-like"/>
</dbReference>
<comment type="subcellular location">
    <subcellularLocation>
        <location evidence="1">Cell membrane</location>
        <topology evidence="1">Multi-pass membrane protein</topology>
    </subcellularLocation>
</comment>
<evidence type="ECO:0000259" key="8">
    <source>
        <dbReference type="PROSITE" id="PS50850"/>
    </source>
</evidence>
<feature type="transmembrane region" description="Helical" evidence="7">
    <location>
        <begin position="108"/>
        <end position="126"/>
    </location>
</feature>
<feature type="transmembrane region" description="Helical" evidence="7">
    <location>
        <begin position="163"/>
        <end position="185"/>
    </location>
</feature>
<dbReference type="PANTHER" id="PTHR42718">
    <property type="entry name" value="MAJOR FACILITATOR SUPERFAMILY MULTIDRUG TRANSPORTER MFSC"/>
    <property type="match status" value="1"/>
</dbReference>
<feature type="transmembrane region" description="Helical" evidence="7">
    <location>
        <begin position="229"/>
        <end position="246"/>
    </location>
</feature>
<evidence type="ECO:0000313" key="9">
    <source>
        <dbReference type="EMBL" id="MBF4761930.1"/>
    </source>
</evidence>
<sequence>MNDKQTRWLALYALCLGDLMIVLDTNIVNVALPSIQSDLGFSAEALAWVVNAYMLTFGGFLLLSGRLGDLYGNRRVLLGGVASFTAASVACAFAPTAAFLVIGRAVQGLGGAAVSAVALALIMGLFADPGERAKAMGVFGFVMSGGGAVGVLLGGVLTGLLTWHWIFLVNVPIGIAVWILVTRVVEDHRPATTGGQLDVPGASLVTVALMLAVYGVVGGNDAGWTSTKTLGILAAAVVLLVAFVVREARCANPLVPLRLFRLRNMSISQGVGALWAAAMFACFFLTALYMQGVLGYDALQVGLAYLPSCVVMALMSLRVSDKLVMKYGIRPPLVVGLGLAAAALACFAFVPVDGSYVVNVLPGMVLLGIGAGIAFNPVLLAAMGDVEPHEAGLASGVVNTSFMMGGALGLAVLVAVSSSRTGSLLETGSSTAEALTGGYQVAFAAGAVAAALAAVIGGVFLRPQPMQVHGTPDPEVTADEELAAA</sequence>
<keyword evidence="5 7" id="KW-1133">Transmembrane helix</keyword>
<name>A0A930VBS0_9ACTN</name>
<comment type="caution">
    <text evidence="9">The sequence shown here is derived from an EMBL/GenBank/DDBJ whole genome shotgun (WGS) entry which is preliminary data.</text>
</comment>
<feature type="transmembrane region" description="Helical" evidence="7">
    <location>
        <begin position="197"/>
        <end position="217"/>
    </location>
</feature>
<feature type="transmembrane region" description="Helical" evidence="7">
    <location>
        <begin position="9"/>
        <end position="33"/>
    </location>
</feature>
<keyword evidence="3" id="KW-1003">Cell membrane</keyword>
<proteinExistence type="predicted"/>
<feature type="transmembrane region" description="Helical" evidence="7">
    <location>
        <begin position="356"/>
        <end position="381"/>
    </location>
</feature>
<dbReference type="RefSeq" id="WP_194705107.1">
    <property type="nucleotide sequence ID" value="NZ_JADKPN010000001.1"/>
</dbReference>
<dbReference type="Pfam" id="PF07690">
    <property type="entry name" value="MFS_1"/>
    <property type="match status" value="1"/>
</dbReference>
<feature type="transmembrane region" description="Helical" evidence="7">
    <location>
        <begin position="138"/>
        <end position="157"/>
    </location>
</feature>
<evidence type="ECO:0000256" key="7">
    <source>
        <dbReference type="SAM" id="Phobius"/>
    </source>
</evidence>
<gene>
    <name evidence="9" type="ORF">ISU07_02215</name>
</gene>
<feature type="transmembrane region" description="Helical" evidence="7">
    <location>
        <begin position="332"/>
        <end position="350"/>
    </location>
</feature>
<feature type="transmembrane region" description="Helical" evidence="7">
    <location>
        <begin position="393"/>
        <end position="417"/>
    </location>
</feature>
<keyword evidence="4 7" id="KW-0812">Transmembrane</keyword>
<evidence type="ECO:0000313" key="10">
    <source>
        <dbReference type="Proteomes" id="UP000640489"/>
    </source>
</evidence>
<dbReference type="PANTHER" id="PTHR42718:SF46">
    <property type="entry name" value="BLR6921 PROTEIN"/>
    <property type="match status" value="1"/>
</dbReference>
<dbReference type="Gene3D" id="1.20.1250.20">
    <property type="entry name" value="MFS general substrate transporter like domains"/>
    <property type="match status" value="1"/>
</dbReference>
<feature type="domain" description="Major facilitator superfamily (MFS) profile" evidence="8">
    <location>
        <begin position="10"/>
        <end position="465"/>
    </location>
</feature>
<feature type="transmembrane region" description="Helical" evidence="7">
    <location>
        <begin position="437"/>
        <end position="461"/>
    </location>
</feature>
<dbReference type="GO" id="GO:0005886">
    <property type="term" value="C:plasma membrane"/>
    <property type="evidence" value="ECO:0007669"/>
    <property type="project" value="UniProtKB-SubCell"/>
</dbReference>
<dbReference type="InterPro" id="IPR036259">
    <property type="entry name" value="MFS_trans_sf"/>
</dbReference>
<keyword evidence="6 7" id="KW-0472">Membrane</keyword>
<dbReference type="NCBIfam" id="TIGR00711">
    <property type="entry name" value="efflux_EmrB"/>
    <property type="match status" value="1"/>
</dbReference>
<feature type="transmembrane region" description="Helical" evidence="7">
    <location>
        <begin position="76"/>
        <end position="102"/>
    </location>
</feature>
<feature type="transmembrane region" description="Helical" evidence="7">
    <location>
        <begin position="302"/>
        <end position="320"/>
    </location>
</feature>
<dbReference type="SUPFAM" id="SSF103473">
    <property type="entry name" value="MFS general substrate transporter"/>
    <property type="match status" value="1"/>
</dbReference>
<evidence type="ECO:0000256" key="4">
    <source>
        <dbReference type="ARBA" id="ARBA00022692"/>
    </source>
</evidence>
<feature type="transmembrane region" description="Helical" evidence="7">
    <location>
        <begin position="267"/>
        <end position="290"/>
    </location>
</feature>
<dbReference type="CDD" id="cd17321">
    <property type="entry name" value="MFS_MMR_MDR_like"/>
    <property type="match status" value="1"/>
</dbReference>
<evidence type="ECO:0000256" key="6">
    <source>
        <dbReference type="ARBA" id="ARBA00023136"/>
    </source>
</evidence>
<dbReference type="Gene3D" id="1.20.1720.10">
    <property type="entry name" value="Multidrug resistance protein D"/>
    <property type="match status" value="1"/>
</dbReference>
<dbReference type="GO" id="GO:0022857">
    <property type="term" value="F:transmembrane transporter activity"/>
    <property type="evidence" value="ECO:0007669"/>
    <property type="project" value="InterPro"/>
</dbReference>
<dbReference type="EMBL" id="JADKPN010000001">
    <property type="protein sequence ID" value="MBF4761930.1"/>
    <property type="molecule type" value="Genomic_DNA"/>
</dbReference>
<dbReference type="Proteomes" id="UP000640489">
    <property type="component" value="Unassembled WGS sequence"/>
</dbReference>
<dbReference type="InterPro" id="IPR020846">
    <property type="entry name" value="MFS_dom"/>
</dbReference>
<evidence type="ECO:0000256" key="5">
    <source>
        <dbReference type="ARBA" id="ARBA00022989"/>
    </source>
</evidence>
<evidence type="ECO:0000256" key="2">
    <source>
        <dbReference type="ARBA" id="ARBA00022448"/>
    </source>
</evidence>
<keyword evidence="10" id="KW-1185">Reference proteome</keyword>
<evidence type="ECO:0000256" key="3">
    <source>
        <dbReference type="ARBA" id="ARBA00022475"/>
    </source>
</evidence>